<dbReference type="EMBL" id="OX459949">
    <property type="protein sequence ID" value="CAI9156004.1"/>
    <property type="molecule type" value="Genomic_DNA"/>
</dbReference>
<reference evidence="1" key="1">
    <citation type="submission" date="2023-04" db="EMBL/GenBank/DDBJ databases">
        <authorList>
            <consortium name="ELIXIR-Norway"/>
        </authorList>
    </citation>
    <scope>NUCLEOTIDE SEQUENCE [LARGE SCALE GENOMIC DNA]</scope>
</reference>
<accession>A0ABN8Y319</accession>
<name>A0ABN8Y319_RANTA</name>
<evidence type="ECO:0000313" key="1">
    <source>
        <dbReference type="EMBL" id="CAI9156004.1"/>
    </source>
</evidence>
<proteinExistence type="predicted"/>
<dbReference type="Proteomes" id="UP001176941">
    <property type="component" value="Chromosome 13"/>
</dbReference>
<keyword evidence="2" id="KW-1185">Reference proteome</keyword>
<evidence type="ECO:0000313" key="2">
    <source>
        <dbReference type="Proteomes" id="UP001176941"/>
    </source>
</evidence>
<gene>
    <name evidence="1" type="ORF">MRATA1EN1_LOCUS4966</name>
</gene>
<sequence length="117" mass="13298">MSVESVMPSSHLILCRPLLLLPPIPPSIRVFSHSSLLILTFLILTLFNRFDVGGGQIPWGQGFVFHSLSCELEQCLAHSRHILSECKIKYQLTDVLIQHPWYSSSVLKSLKKHTEPY</sequence>
<organism evidence="1 2">
    <name type="scientific">Rangifer tarandus platyrhynchus</name>
    <name type="common">Svalbard reindeer</name>
    <dbReference type="NCBI Taxonomy" id="3082113"/>
    <lineage>
        <taxon>Eukaryota</taxon>
        <taxon>Metazoa</taxon>
        <taxon>Chordata</taxon>
        <taxon>Craniata</taxon>
        <taxon>Vertebrata</taxon>
        <taxon>Euteleostomi</taxon>
        <taxon>Mammalia</taxon>
        <taxon>Eutheria</taxon>
        <taxon>Laurasiatheria</taxon>
        <taxon>Artiodactyla</taxon>
        <taxon>Ruminantia</taxon>
        <taxon>Pecora</taxon>
        <taxon>Cervidae</taxon>
        <taxon>Odocoileinae</taxon>
        <taxon>Rangifer</taxon>
    </lineage>
</organism>
<protein>
    <submittedName>
        <fullName evidence="1">Uncharacterized protein</fullName>
    </submittedName>
</protein>